<keyword evidence="4" id="KW-1185">Reference proteome</keyword>
<organism evidence="3 4">
    <name type="scientific">Methylopila henanensis</name>
    <dbReference type="NCBI Taxonomy" id="873516"/>
    <lineage>
        <taxon>Bacteria</taxon>
        <taxon>Pseudomonadati</taxon>
        <taxon>Pseudomonadota</taxon>
        <taxon>Alphaproteobacteria</taxon>
        <taxon>Hyphomicrobiales</taxon>
        <taxon>Methylopilaceae</taxon>
        <taxon>Methylopila</taxon>
    </lineage>
</organism>
<feature type="compositionally biased region" description="Low complexity" evidence="1">
    <location>
        <begin position="287"/>
        <end position="297"/>
    </location>
</feature>
<feature type="compositionally biased region" description="Pro residues" evidence="1">
    <location>
        <begin position="357"/>
        <end position="367"/>
    </location>
</feature>
<dbReference type="SUPFAM" id="SSF48452">
    <property type="entry name" value="TPR-like"/>
    <property type="match status" value="1"/>
</dbReference>
<dbReference type="InterPro" id="IPR011990">
    <property type="entry name" value="TPR-like_helical_dom_sf"/>
</dbReference>
<feature type="region of interest" description="Disordered" evidence="1">
    <location>
        <begin position="348"/>
        <end position="373"/>
    </location>
</feature>
<feature type="region of interest" description="Disordered" evidence="1">
    <location>
        <begin position="265"/>
        <end position="317"/>
    </location>
</feature>
<evidence type="ECO:0000256" key="1">
    <source>
        <dbReference type="SAM" id="MobiDB-lite"/>
    </source>
</evidence>
<feature type="region of interest" description="Disordered" evidence="1">
    <location>
        <begin position="1142"/>
        <end position="1164"/>
    </location>
</feature>
<evidence type="ECO:0000256" key="2">
    <source>
        <dbReference type="SAM" id="SignalP"/>
    </source>
</evidence>
<feature type="compositionally biased region" description="Low complexity" evidence="1">
    <location>
        <begin position="267"/>
        <end position="278"/>
    </location>
</feature>
<dbReference type="Proteomes" id="UP001597308">
    <property type="component" value="Unassembled WGS sequence"/>
</dbReference>
<evidence type="ECO:0000313" key="3">
    <source>
        <dbReference type="EMBL" id="MFD1703783.1"/>
    </source>
</evidence>
<reference evidence="4" key="1">
    <citation type="journal article" date="2019" name="Int. J. Syst. Evol. Microbiol.">
        <title>The Global Catalogue of Microorganisms (GCM) 10K type strain sequencing project: providing services to taxonomists for standard genome sequencing and annotation.</title>
        <authorList>
            <consortium name="The Broad Institute Genomics Platform"/>
            <consortium name="The Broad Institute Genome Sequencing Center for Infectious Disease"/>
            <person name="Wu L."/>
            <person name="Ma J."/>
        </authorList>
    </citation>
    <scope>NUCLEOTIDE SEQUENCE [LARGE SCALE GENOMIC DNA]</scope>
    <source>
        <strain evidence="4">KCTC 23707</strain>
    </source>
</reference>
<keyword evidence="2" id="KW-0732">Signal</keyword>
<dbReference type="Gene3D" id="1.25.40.10">
    <property type="entry name" value="Tetratricopeptide repeat domain"/>
    <property type="match status" value="1"/>
</dbReference>
<feature type="signal peptide" evidence="2">
    <location>
        <begin position="1"/>
        <end position="26"/>
    </location>
</feature>
<name>A0ABW4KB42_9HYPH</name>
<protein>
    <recommendedName>
        <fullName evidence="5">Tetratricopeptide repeat protein</fullName>
    </recommendedName>
</protein>
<feature type="compositionally biased region" description="Low complexity" evidence="1">
    <location>
        <begin position="305"/>
        <end position="317"/>
    </location>
</feature>
<feature type="compositionally biased region" description="Basic and acidic residues" evidence="1">
    <location>
        <begin position="1142"/>
        <end position="1156"/>
    </location>
</feature>
<sequence length="1164" mass="122174">MALGRMTAWVLALLLAVAGGPGDARAATGTATAARAPEGYVRLTFAFDQLPKSDVRLSNGVLVVNFGAPVQLETAGLSKGLGDLVGVVRRDPDGSALRMALNRAMKLNVIEAGETLYVDLLPPNWAGMPPGPPKEALAALGQEARAARAARIEAERRRLMKLTPLTVQGATNPTFRRLVFKLDDSVPADLRRIGDMALLTIGAPLPFDLAAAKARLPAALTAIGVERSEGAITVTVPAPKAVAVRGFREDGSYILDIDRAEDDRDPSAAAVSAAPVAAPHDEPAPAAPASAAHAETPAPAPERPAPVTAQAAPKPAAKPLLAAAPARAEPEANLHRIAEPAPVPAAAPVAMAASTPSPAPSESPPAPVKSTPASAALSFSGESIRIAFPFGKATAAAVALRGRTLWAVFDDAGPIAVDGLVAASRGAIEAVEPFAVERGQALRMRLREPRFVTAAQDGGSWVVSLGDDMVGAAEPVRFAPDFSRAGRAALVAKVDGVGTVRRLADPEVGDELIVATLQAPARGALRPQAFVELTLLPTAHGVVVAPLADDVRLVAALDDLRIERDAGLALSRVEPTVSAVASDATPLVLGEAAAEETAGPYLKRERALLEAASLSPPEARTDARVALARFYLLRGMVADAKAVLDAAVSDDPLSEREADVALLRGAAAAALDRPKLARAILSAPALALNPEAALWRAQVEWSDGRPEPARAAFRQGRSALGGLPPMVRARFVELEVELALDAGDAATAAAALDQLDVLPAPRGLAAREVLRGRVLATLDQPDRAFAAFAVVARGHDPIAAAEAELRQVELGLQTGKTPATDGVAALERLVTGWRGDWIEAEALAKLAGLYADAERWRDAFTTLKTAVQAFPDADETRALQDRMQARFTDLFLGGAVDRMPKLDALALFYDFQELSPTGRRGDELVRRLADKLVEVDLLDQAADLLEYQVDHRLTGAARAQVASRAALVQLMNGRPADAVRLLQKTRQADLPASLVRSRLLLEARALAQTGRPELALEMAEGLEGRDGARLKADILWSAHRWREAGEALEASLGAAWRAAEPLDAASRADVMRVAIALSLADDALGLDRIRQKFAPKMADSRDAQAFEIVTAPIEARGEAFREIARSIAATSLLEGFLKEYRSRDGEPAKPGADHAADASASRPG</sequence>
<evidence type="ECO:0000313" key="4">
    <source>
        <dbReference type="Proteomes" id="UP001597308"/>
    </source>
</evidence>
<comment type="caution">
    <text evidence="3">The sequence shown here is derived from an EMBL/GenBank/DDBJ whole genome shotgun (WGS) entry which is preliminary data.</text>
</comment>
<dbReference type="EMBL" id="JBHUER010000008">
    <property type="protein sequence ID" value="MFD1703783.1"/>
    <property type="molecule type" value="Genomic_DNA"/>
</dbReference>
<accession>A0ABW4KB42</accession>
<gene>
    <name evidence="3" type="ORF">ACFSCV_12300</name>
</gene>
<proteinExistence type="predicted"/>
<feature type="chain" id="PRO_5045890395" description="Tetratricopeptide repeat protein" evidence="2">
    <location>
        <begin position="27"/>
        <end position="1164"/>
    </location>
</feature>
<evidence type="ECO:0008006" key="5">
    <source>
        <dbReference type="Google" id="ProtNLM"/>
    </source>
</evidence>
<dbReference type="RefSeq" id="WP_378799873.1">
    <property type="nucleotide sequence ID" value="NZ_JBHUER010000008.1"/>
</dbReference>